<accession>A0ABV7L4Q3</accession>
<dbReference type="PANTHER" id="PTHR46623:SF6">
    <property type="entry name" value="ALPHA_BETA-HYDROLASES SUPERFAMILY PROTEIN"/>
    <property type="match status" value="1"/>
</dbReference>
<dbReference type="SUPFAM" id="SSF53474">
    <property type="entry name" value="alpha/beta-Hydrolases"/>
    <property type="match status" value="1"/>
</dbReference>
<sequence length="226" mass="24325">MAGQWIELKADDGHGFDAWLAEPAGTPRGAVVVIQEIFGVNHHIRGLTEAFAAEGYLSIAPAVYDRVERKVELGYAEADVARGRDIRGKVDWDGCMKDVAAATAHVGKAGKVGITGFCYGGGVAWVAAARVSGIAAASCYYGGPWNEFKDERAHCPVLLHFGTKDQMIPLSLAEEIPANNPGTIAHVYEAEHGFVCDQRLKNFDATATTLARRRTMGLFAACLDRF</sequence>
<dbReference type="Gene3D" id="3.40.50.1820">
    <property type="entry name" value="alpha/beta hydrolase"/>
    <property type="match status" value="1"/>
</dbReference>
<gene>
    <name evidence="2" type="ORF">ACFOGJ_20360</name>
</gene>
<comment type="caution">
    <text evidence="2">The sequence shown here is derived from an EMBL/GenBank/DDBJ whole genome shotgun (WGS) entry which is preliminary data.</text>
</comment>
<proteinExistence type="predicted"/>
<name>A0ABV7L4Q3_9PROT</name>
<evidence type="ECO:0000313" key="3">
    <source>
        <dbReference type="Proteomes" id="UP001595528"/>
    </source>
</evidence>
<protein>
    <submittedName>
        <fullName evidence="2">Dienelactone hydrolase family protein</fullName>
        <ecNumber evidence="2">3.1.-.-</ecNumber>
    </submittedName>
</protein>
<dbReference type="EMBL" id="JBHRTR010000034">
    <property type="protein sequence ID" value="MFC3229613.1"/>
    <property type="molecule type" value="Genomic_DNA"/>
</dbReference>
<dbReference type="Proteomes" id="UP001595528">
    <property type="component" value="Unassembled WGS sequence"/>
</dbReference>
<dbReference type="InterPro" id="IPR051049">
    <property type="entry name" value="Dienelactone_hydrolase-like"/>
</dbReference>
<dbReference type="InterPro" id="IPR002925">
    <property type="entry name" value="Dienelactn_hydro"/>
</dbReference>
<dbReference type="GO" id="GO:0016787">
    <property type="term" value="F:hydrolase activity"/>
    <property type="evidence" value="ECO:0007669"/>
    <property type="project" value="UniProtKB-KW"/>
</dbReference>
<dbReference type="RefSeq" id="WP_379903979.1">
    <property type="nucleotide sequence ID" value="NZ_JBHRTR010000034.1"/>
</dbReference>
<organism evidence="2 3">
    <name type="scientific">Marinibaculum pumilum</name>
    <dbReference type="NCBI Taxonomy" id="1766165"/>
    <lineage>
        <taxon>Bacteria</taxon>
        <taxon>Pseudomonadati</taxon>
        <taxon>Pseudomonadota</taxon>
        <taxon>Alphaproteobacteria</taxon>
        <taxon>Rhodospirillales</taxon>
        <taxon>Rhodospirillaceae</taxon>
        <taxon>Marinibaculum</taxon>
    </lineage>
</organism>
<dbReference type="InterPro" id="IPR029058">
    <property type="entry name" value="AB_hydrolase_fold"/>
</dbReference>
<keyword evidence="2" id="KW-0378">Hydrolase</keyword>
<dbReference type="EC" id="3.1.-.-" evidence="2"/>
<evidence type="ECO:0000259" key="1">
    <source>
        <dbReference type="Pfam" id="PF01738"/>
    </source>
</evidence>
<dbReference type="PANTHER" id="PTHR46623">
    <property type="entry name" value="CARBOXYMETHYLENEBUTENOLIDASE-RELATED"/>
    <property type="match status" value="1"/>
</dbReference>
<dbReference type="Pfam" id="PF01738">
    <property type="entry name" value="DLH"/>
    <property type="match status" value="1"/>
</dbReference>
<keyword evidence="3" id="KW-1185">Reference proteome</keyword>
<feature type="domain" description="Dienelactone hydrolase" evidence="1">
    <location>
        <begin position="16"/>
        <end position="221"/>
    </location>
</feature>
<evidence type="ECO:0000313" key="2">
    <source>
        <dbReference type="EMBL" id="MFC3229613.1"/>
    </source>
</evidence>
<reference evidence="3" key="1">
    <citation type="journal article" date="2019" name="Int. J. Syst. Evol. Microbiol.">
        <title>The Global Catalogue of Microorganisms (GCM) 10K type strain sequencing project: providing services to taxonomists for standard genome sequencing and annotation.</title>
        <authorList>
            <consortium name="The Broad Institute Genomics Platform"/>
            <consortium name="The Broad Institute Genome Sequencing Center for Infectious Disease"/>
            <person name="Wu L."/>
            <person name="Ma J."/>
        </authorList>
    </citation>
    <scope>NUCLEOTIDE SEQUENCE [LARGE SCALE GENOMIC DNA]</scope>
    <source>
        <strain evidence="3">KCTC 42964</strain>
    </source>
</reference>